<feature type="compositionally biased region" description="Basic and acidic residues" evidence="3">
    <location>
        <begin position="130"/>
        <end position="142"/>
    </location>
</feature>
<evidence type="ECO:0000256" key="3">
    <source>
        <dbReference type="SAM" id="MobiDB-lite"/>
    </source>
</evidence>
<dbReference type="Gene3D" id="4.10.60.10">
    <property type="entry name" value="Zinc finger, CCHC-type"/>
    <property type="match status" value="1"/>
</dbReference>
<feature type="compositionally biased region" description="Polar residues" evidence="3">
    <location>
        <begin position="118"/>
        <end position="128"/>
    </location>
</feature>
<evidence type="ECO:0000313" key="5">
    <source>
        <dbReference type="EMBL" id="OAV84769.1"/>
    </source>
</evidence>
<dbReference type="PROSITE" id="PS50158">
    <property type="entry name" value="ZF_CCHC"/>
    <property type="match status" value="1"/>
</dbReference>
<accession>A0A180FX93</accession>
<keyword evidence="7" id="KW-1185">Reference proteome</keyword>
<keyword evidence="2" id="KW-0862">Zinc</keyword>
<evidence type="ECO:0000259" key="4">
    <source>
        <dbReference type="PROSITE" id="PS50158"/>
    </source>
</evidence>
<reference evidence="6 7" key="3">
    <citation type="journal article" date="2017" name="G3 (Bethesda)">
        <title>Comparative analysis highlights variable genome content of wheat rusts and divergence of the mating loci.</title>
        <authorList>
            <person name="Cuomo C.A."/>
            <person name="Bakkeren G."/>
            <person name="Khalil H.B."/>
            <person name="Panwar V."/>
            <person name="Joly D."/>
            <person name="Linning R."/>
            <person name="Sakthikumar S."/>
            <person name="Song X."/>
            <person name="Adiconis X."/>
            <person name="Fan L."/>
            <person name="Goldberg J.M."/>
            <person name="Levin J.Z."/>
            <person name="Young S."/>
            <person name="Zeng Q."/>
            <person name="Anikster Y."/>
            <person name="Bruce M."/>
            <person name="Wang M."/>
            <person name="Yin C."/>
            <person name="McCallum B."/>
            <person name="Szabo L.J."/>
            <person name="Hulbert S."/>
            <person name="Chen X."/>
            <person name="Fellers J.P."/>
        </authorList>
    </citation>
    <scope>NUCLEOTIDE SEQUENCE</scope>
    <source>
        <strain evidence="6">isolate 1-1 / race 1 (BBBD)</strain>
        <strain evidence="7">Isolate 1-1 / race 1 (BBBD)</strain>
    </source>
</reference>
<dbReference type="InterPro" id="IPR001878">
    <property type="entry name" value="Znf_CCHC"/>
</dbReference>
<proteinExistence type="predicted"/>
<organism evidence="5">
    <name type="scientific">Puccinia triticina (isolate 1-1 / race 1 (BBBD))</name>
    <name type="common">Brown leaf rust fungus</name>
    <dbReference type="NCBI Taxonomy" id="630390"/>
    <lineage>
        <taxon>Eukaryota</taxon>
        <taxon>Fungi</taxon>
        <taxon>Dikarya</taxon>
        <taxon>Basidiomycota</taxon>
        <taxon>Pucciniomycotina</taxon>
        <taxon>Pucciniomycetes</taxon>
        <taxon>Pucciniales</taxon>
        <taxon>Pucciniaceae</taxon>
        <taxon>Puccinia</taxon>
    </lineage>
</organism>
<dbReference type="SMART" id="SM00343">
    <property type="entry name" value="ZnF_C2HC"/>
    <property type="match status" value="1"/>
</dbReference>
<reference evidence="5" key="2">
    <citation type="submission" date="2016-05" db="EMBL/GenBank/DDBJ databases">
        <title>Comparative analysis highlights variable genome content of wheat rusts and divergence of the mating loci.</title>
        <authorList>
            <person name="Cuomo C.A."/>
            <person name="Bakkeren G."/>
            <person name="Szabo L."/>
            <person name="Khalil H."/>
            <person name="Joly D."/>
            <person name="Goldberg J."/>
            <person name="Young S."/>
            <person name="Zeng Q."/>
            <person name="Fellers J."/>
        </authorList>
    </citation>
    <scope>NUCLEOTIDE SEQUENCE [LARGE SCALE GENOMIC DNA]</scope>
    <source>
        <strain evidence="5">1-1 BBBD Race 1</strain>
    </source>
</reference>
<feature type="domain" description="CCHC-type" evidence="4">
    <location>
        <begin position="82"/>
        <end position="97"/>
    </location>
</feature>
<reference evidence="6" key="4">
    <citation type="submission" date="2025-05" db="UniProtKB">
        <authorList>
            <consortium name="EnsemblFungi"/>
        </authorList>
    </citation>
    <scope>IDENTIFICATION</scope>
    <source>
        <strain evidence="6">isolate 1-1 / race 1 (BBBD)</strain>
    </source>
</reference>
<keyword evidence="1" id="KW-0507">mRNA processing</keyword>
<dbReference type="GO" id="GO:0006397">
    <property type="term" value="P:mRNA processing"/>
    <property type="evidence" value="ECO:0007669"/>
    <property type="project" value="UniProtKB-KW"/>
</dbReference>
<dbReference type="OrthoDB" id="5582182at2759"/>
<dbReference type="SUPFAM" id="SSF57756">
    <property type="entry name" value="Retrovirus zinc finger-like domains"/>
    <property type="match status" value="1"/>
</dbReference>
<dbReference type="InterPro" id="IPR036875">
    <property type="entry name" value="Znf_CCHC_sf"/>
</dbReference>
<feature type="region of interest" description="Disordered" evidence="3">
    <location>
        <begin position="116"/>
        <end position="142"/>
    </location>
</feature>
<keyword evidence="2" id="KW-0863">Zinc-finger</keyword>
<dbReference type="GO" id="GO:0008270">
    <property type="term" value="F:zinc ion binding"/>
    <property type="evidence" value="ECO:0007669"/>
    <property type="project" value="UniProtKB-KW"/>
</dbReference>
<keyword evidence="2" id="KW-0479">Metal-binding</keyword>
<evidence type="ECO:0000256" key="2">
    <source>
        <dbReference type="PROSITE-ProRule" id="PRU00047"/>
    </source>
</evidence>
<dbReference type="VEuPathDB" id="FungiDB:PTTG_31076"/>
<protein>
    <submittedName>
        <fullName evidence="6">CCHC-type domain-containing protein</fullName>
    </submittedName>
</protein>
<dbReference type="AlphaFoldDB" id="A0A180FX93"/>
<dbReference type="EMBL" id="ADAS02012470">
    <property type="protein sequence ID" value="OAV84769.1"/>
    <property type="molecule type" value="Genomic_DNA"/>
</dbReference>
<name>A0A180FX93_PUCT1</name>
<dbReference type="Pfam" id="PF00098">
    <property type="entry name" value="zf-CCHC"/>
    <property type="match status" value="1"/>
</dbReference>
<gene>
    <name evidence="5" type="ORF">PTTG_31076</name>
</gene>
<dbReference type="Proteomes" id="UP000005240">
    <property type="component" value="Unassembled WGS sequence"/>
</dbReference>
<evidence type="ECO:0000313" key="7">
    <source>
        <dbReference type="Proteomes" id="UP000005240"/>
    </source>
</evidence>
<sequence length="142" mass="15507">MSQYQQGLKKDIRLALVLARVHFNQLADLSNLALKIDNEINGADMTTVDPGPTPDPNAMDLSAMRGQLSAKEKAEMMRSGLCFFCGDKGHIARECPKKFRGKGKAAVRIAELEEQVRRLTTGQGTSESAGRAEESKNGDARE</sequence>
<evidence type="ECO:0000313" key="6">
    <source>
        <dbReference type="EnsemblFungi" id="PTTG_31076-t43_1-p1"/>
    </source>
</evidence>
<dbReference type="EnsemblFungi" id="PTTG_31076-t43_1">
    <property type="protein sequence ID" value="PTTG_31076-t43_1-p1"/>
    <property type="gene ID" value="PTTG_31076"/>
</dbReference>
<evidence type="ECO:0000256" key="1">
    <source>
        <dbReference type="ARBA" id="ARBA00022664"/>
    </source>
</evidence>
<reference evidence="5" key="1">
    <citation type="submission" date="2009-11" db="EMBL/GenBank/DDBJ databases">
        <authorList>
            <consortium name="The Broad Institute Genome Sequencing Platform"/>
            <person name="Ward D."/>
            <person name="Feldgarden M."/>
            <person name="Earl A."/>
            <person name="Young S.K."/>
            <person name="Zeng Q."/>
            <person name="Koehrsen M."/>
            <person name="Alvarado L."/>
            <person name="Berlin A."/>
            <person name="Bochicchio J."/>
            <person name="Borenstein D."/>
            <person name="Chapman S.B."/>
            <person name="Chen Z."/>
            <person name="Engels R."/>
            <person name="Freedman E."/>
            <person name="Gellesch M."/>
            <person name="Goldberg J."/>
            <person name="Griggs A."/>
            <person name="Gujja S."/>
            <person name="Heilman E."/>
            <person name="Heiman D."/>
            <person name="Hepburn T."/>
            <person name="Howarth C."/>
            <person name="Jen D."/>
            <person name="Larson L."/>
            <person name="Lewis B."/>
            <person name="Mehta T."/>
            <person name="Park D."/>
            <person name="Pearson M."/>
            <person name="Roberts A."/>
            <person name="Saif S."/>
            <person name="Shea T."/>
            <person name="Shenoy N."/>
            <person name="Sisk P."/>
            <person name="Stolte C."/>
            <person name="Sykes S."/>
            <person name="Thomson T."/>
            <person name="Walk T."/>
            <person name="White J."/>
            <person name="Yandava C."/>
            <person name="Izard J."/>
            <person name="Baranova O.V."/>
            <person name="Blanton J.M."/>
            <person name="Tanner A.C."/>
            <person name="Dewhirst F.E."/>
            <person name="Haas B."/>
            <person name="Nusbaum C."/>
            <person name="Birren B."/>
        </authorList>
    </citation>
    <scope>NUCLEOTIDE SEQUENCE [LARGE SCALE GENOMIC DNA]</scope>
    <source>
        <strain evidence="5">1-1 BBBD Race 1</strain>
    </source>
</reference>
<dbReference type="GO" id="GO:0003676">
    <property type="term" value="F:nucleic acid binding"/>
    <property type="evidence" value="ECO:0007669"/>
    <property type="project" value="InterPro"/>
</dbReference>